<dbReference type="InterPro" id="IPR007049">
    <property type="entry name" value="Carb-sel_porin_OprB"/>
</dbReference>
<dbReference type="RefSeq" id="WP_116701720.1">
    <property type="nucleotide sequence ID" value="NZ_QUWV01000011.1"/>
</dbReference>
<evidence type="ECO:0000256" key="1">
    <source>
        <dbReference type="ARBA" id="ARBA00008769"/>
    </source>
</evidence>
<dbReference type="PANTHER" id="PTHR37944">
    <property type="entry name" value="PORIN B"/>
    <property type="match status" value="1"/>
</dbReference>
<evidence type="ECO:0000313" key="3">
    <source>
        <dbReference type="EMBL" id="RFD21376.1"/>
    </source>
</evidence>
<feature type="chain" id="PRO_5016482042" evidence="2">
    <location>
        <begin position="39"/>
        <end position="496"/>
    </location>
</feature>
<gene>
    <name evidence="3" type="ORF">DY926_01280</name>
</gene>
<sequence length="496" mass="55357">MHVFFTMLMAFCRKKLVSRAYASVIAITVMMLCRQAMAQTFQDNSSSDARLRVATPLMAHPANVPVVPAFSRPEAMFTDPFGMTSWLRTRGIALTMDNTNEYTDAISRPTSGHPNYKQGSSNAGQVNTALHINWEKIIGLKGFATHTLFTSRYGTTANRMMGDWLAHSSEIYGGGGNVVVHLVTAYGEETLLGGRISIAGGRLTEMSEFSASALFCNFQNNSFCGRPKAAIDNQYITSYPAGEWGFRIRGRPLRYIYIQAGVYFAERGIYANNQHRTGFHFNSSNIVGQLVPVELGWEPVLGRQHKLPGHYKIGGQLISAPNPDNYYDEDGNPYALSGKTARNRQQTWSTWFEVDQKILHHSYSNAEGGLTLMGGVIYNDPHTSLRNYETYAAFVDRGFIRSRPYDSFGAAMTYVKIAPGVSSTDILDLSMIPQKTLPNHATGVQEHATIFETNYQVHVMRGVVFAPDFQIYFHPNAQRNLKNVEFIGFKSQIQIL</sequence>
<protein>
    <submittedName>
        <fullName evidence="3">Carbohydrate porin</fullName>
    </submittedName>
</protein>
<proteinExistence type="inferred from homology"/>
<dbReference type="GO" id="GO:0008643">
    <property type="term" value="P:carbohydrate transport"/>
    <property type="evidence" value="ECO:0007669"/>
    <property type="project" value="InterPro"/>
</dbReference>
<dbReference type="InterPro" id="IPR052932">
    <property type="entry name" value="OprB_Porin"/>
</dbReference>
<dbReference type="Gene3D" id="2.40.160.180">
    <property type="entry name" value="Carbohydrate-selective porin OprB"/>
    <property type="match status" value="1"/>
</dbReference>
<dbReference type="InterPro" id="IPR038673">
    <property type="entry name" value="OprB_sf"/>
</dbReference>
<comment type="similarity">
    <text evidence="1 2">Belongs to the OprB family.</text>
</comment>
<comment type="caution">
    <text evidence="3">The sequence shown here is derived from an EMBL/GenBank/DDBJ whole genome shotgun (WGS) entry which is preliminary data.</text>
</comment>
<keyword evidence="4" id="KW-1185">Reference proteome</keyword>
<dbReference type="OrthoDB" id="177316at2"/>
<accession>A0A371Z4G2</accession>
<keyword evidence="2" id="KW-0732">Signal</keyword>
<dbReference type="GO" id="GO:0015288">
    <property type="term" value="F:porin activity"/>
    <property type="evidence" value="ECO:0007669"/>
    <property type="project" value="InterPro"/>
</dbReference>
<name>A0A371Z4G2_9PROT</name>
<reference evidence="3 4" key="1">
    <citation type="submission" date="2018-08" db="EMBL/GenBank/DDBJ databases">
        <title>Komagataeibacter sp. AV 382.</title>
        <authorList>
            <person name="Skraban J."/>
            <person name="Trcek J."/>
        </authorList>
    </citation>
    <scope>NUCLEOTIDE SEQUENCE [LARGE SCALE GENOMIC DNA]</scope>
    <source>
        <strain evidence="3 4">AV 382</strain>
    </source>
</reference>
<dbReference type="EMBL" id="QUWV01000011">
    <property type="protein sequence ID" value="RFD21376.1"/>
    <property type="molecule type" value="Genomic_DNA"/>
</dbReference>
<dbReference type="Proteomes" id="UP000262371">
    <property type="component" value="Unassembled WGS sequence"/>
</dbReference>
<dbReference type="Pfam" id="PF04966">
    <property type="entry name" value="OprB"/>
    <property type="match status" value="1"/>
</dbReference>
<dbReference type="AlphaFoldDB" id="A0A371Z4G2"/>
<feature type="signal peptide" evidence="2">
    <location>
        <begin position="1"/>
        <end position="38"/>
    </location>
</feature>
<dbReference type="PANTHER" id="PTHR37944:SF1">
    <property type="entry name" value="PORIN B"/>
    <property type="match status" value="1"/>
</dbReference>
<evidence type="ECO:0000256" key="2">
    <source>
        <dbReference type="RuleBase" id="RU363072"/>
    </source>
</evidence>
<organism evidence="3 4">
    <name type="scientific">Komagataeibacter melaceti</name>
    <dbReference type="NCBI Taxonomy" id="2766577"/>
    <lineage>
        <taxon>Bacteria</taxon>
        <taxon>Pseudomonadati</taxon>
        <taxon>Pseudomonadota</taxon>
        <taxon>Alphaproteobacteria</taxon>
        <taxon>Acetobacterales</taxon>
        <taxon>Acetobacteraceae</taxon>
        <taxon>Komagataeibacter</taxon>
    </lineage>
</organism>
<evidence type="ECO:0000313" key="4">
    <source>
        <dbReference type="Proteomes" id="UP000262371"/>
    </source>
</evidence>
<dbReference type="GO" id="GO:0016020">
    <property type="term" value="C:membrane"/>
    <property type="evidence" value="ECO:0007669"/>
    <property type="project" value="InterPro"/>
</dbReference>